<keyword evidence="4" id="KW-1133">Transmembrane helix</keyword>
<dbReference type="Gene3D" id="2.40.260.10">
    <property type="entry name" value="Sortase"/>
    <property type="match status" value="1"/>
</dbReference>
<dbReference type="NCBIfam" id="TIGR01076">
    <property type="entry name" value="sortase_fam"/>
    <property type="match status" value="1"/>
</dbReference>
<evidence type="ECO:0000256" key="4">
    <source>
        <dbReference type="SAM" id="Phobius"/>
    </source>
</evidence>
<dbReference type="CDD" id="cd06165">
    <property type="entry name" value="Sortase_A"/>
    <property type="match status" value="1"/>
</dbReference>
<evidence type="ECO:0000313" key="5">
    <source>
        <dbReference type="EMBL" id="MBD7895533.1"/>
    </source>
</evidence>
<evidence type="ECO:0000313" key="6">
    <source>
        <dbReference type="Proteomes" id="UP000616837"/>
    </source>
</evidence>
<feature type="transmembrane region" description="Helical" evidence="4">
    <location>
        <begin position="12"/>
        <end position="30"/>
    </location>
</feature>
<evidence type="ECO:0000256" key="2">
    <source>
        <dbReference type="ARBA" id="ARBA00022801"/>
    </source>
</evidence>
<dbReference type="Pfam" id="PF04203">
    <property type="entry name" value="Sortase"/>
    <property type="match status" value="1"/>
</dbReference>
<gene>
    <name evidence="5" type="ORF">H9564_07485</name>
</gene>
<protein>
    <submittedName>
        <fullName evidence="5">Class A sortase</fullName>
    </submittedName>
</protein>
<name>A0ABR8PE10_9LACO</name>
<keyword evidence="6" id="KW-1185">Reference proteome</keyword>
<dbReference type="Proteomes" id="UP000616837">
    <property type="component" value="Unassembled WGS sequence"/>
</dbReference>
<keyword evidence="1" id="KW-0645">Protease</keyword>
<sequence length="239" mass="26965">MKQQKQRRARGWLRWTAVVILLLVAVVLIFNQQIKYYLTESYRPQITRQAIQKNQAKQSSANYDYSDAQDLSLQTVAKARAKKQPINIIGEITVPAIDLTIPIANGVDNTTLALAAGTMRPNMKMGEGNYALAGHNMANGSKVLFSPLYSKSKVGQKVYITDLKNVYEYKIYERKIIDPSEVEVVNNTKDKIITLITCDETGAHRLMVRGSYVKKMSFNKAPQQVQHNFSSKYTTGRNS</sequence>
<keyword evidence="2" id="KW-0378">Hydrolase</keyword>
<proteinExistence type="predicted"/>
<dbReference type="EMBL" id="JACSQW010000021">
    <property type="protein sequence ID" value="MBD7895533.1"/>
    <property type="molecule type" value="Genomic_DNA"/>
</dbReference>
<keyword evidence="3" id="KW-0788">Thiol protease</keyword>
<accession>A0ABR8PE10</accession>
<dbReference type="RefSeq" id="WP_191684876.1">
    <property type="nucleotide sequence ID" value="NZ_JACSQW010000021.1"/>
</dbReference>
<evidence type="ECO:0000256" key="1">
    <source>
        <dbReference type="ARBA" id="ARBA00022670"/>
    </source>
</evidence>
<dbReference type="InterPro" id="IPR042007">
    <property type="entry name" value="Sortase_A"/>
</dbReference>
<organism evidence="5 6">
    <name type="scientific">Limosilactobacillus avistercoris</name>
    <dbReference type="NCBI Taxonomy" id="2762243"/>
    <lineage>
        <taxon>Bacteria</taxon>
        <taxon>Bacillati</taxon>
        <taxon>Bacillota</taxon>
        <taxon>Bacilli</taxon>
        <taxon>Lactobacillales</taxon>
        <taxon>Lactobacillaceae</taxon>
        <taxon>Limosilactobacillus</taxon>
    </lineage>
</organism>
<evidence type="ECO:0000256" key="3">
    <source>
        <dbReference type="ARBA" id="ARBA00022807"/>
    </source>
</evidence>
<dbReference type="SUPFAM" id="SSF63817">
    <property type="entry name" value="Sortase"/>
    <property type="match status" value="1"/>
</dbReference>
<reference evidence="5 6" key="1">
    <citation type="submission" date="2020-08" db="EMBL/GenBank/DDBJ databases">
        <title>A Genomic Blueprint of the Chicken Gut Microbiome.</title>
        <authorList>
            <person name="Gilroy R."/>
            <person name="Ravi A."/>
            <person name="Getino M."/>
            <person name="Pursley I."/>
            <person name="Horton D.L."/>
            <person name="Alikhan N.-F."/>
            <person name="Baker D."/>
            <person name="Gharbi K."/>
            <person name="Hall N."/>
            <person name="Watson M."/>
            <person name="Adriaenssens E.M."/>
            <person name="Foster-Nyarko E."/>
            <person name="Jarju S."/>
            <person name="Secka A."/>
            <person name="Antonio M."/>
            <person name="Oren A."/>
            <person name="Chaudhuri R."/>
            <person name="La Ragione R.M."/>
            <person name="Hildebrand F."/>
            <person name="Pallen M.J."/>
        </authorList>
    </citation>
    <scope>NUCLEOTIDE SEQUENCE [LARGE SCALE GENOMIC DNA]</scope>
    <source>
        <strain evidence="5 6">Sa3CUN2</strain>
    </source>
</reference>
<comment type="caution">
    <text evidence="5">The sequence shown here is derived from an EMBL/GenBank/DDBJ whole genome shotgun (WGS) entry which is preliminary data.</text>
</comment>
<keyword evidence="4" id="KW-0472">Membrane</keyword>
<dbReference type="InterPro" id="IPR005754">
    <property type="entry name" value="Sortase"/>
</dbReference>
<dbReference type="InterPro" id="IPR023365">
    <property type="entry name" value="Sortase_dom-sf"/>
</dbReference>
<keyword evidence="4" id="KW-0812">Transmembrane</keyword>